<feature type="compositionally biased region" description="Low complexity" evidence="1">
    <location>
        <begin position="415"/>
        <end position="438"/>
    </location>
</feature>
<evidence type="ECO:0000313" key="3">
    <source>
        <dbReference type="EMBL" id="EBA05748.1"/>
    </source>
</evidence>
<dbReference type="RefSeq" id="WP_005863857.1">
    <property type="nucleotide sequence ID" value="NZ_AAYA01000024.1"/>
</dbReference>
<feature type="transmembrane region" description="Helical" evidence="2">
    <location>
        <begin position="12"/>
        <end position="36"/>
    </location>
</feature>
<organism evidence="3 4">
    <name type="scientific">Sagittula stellata (strain ATCC 700073 / DSM 11524 / E-37)</name>
    <dbReference type="NCBI Taxonomy" id="388399"/>
    <lineage>
        <taxon>Bacteria</taxon>
        <taxon>Pseudomonadati</taxon>
        <taxon>Pseudomonadota</taxon>
        <taxon>Alphaproteobacteria</taxon>
        <taxon>Rhodobacterales</taxon>
        <taxon>Roseobacteraceae</taxon>
        <taxon>Sagittula</taxon>
    </lineage>
</organism>
<protein>
    <submittedName>
        <fullName evidence="3">Uncharacterized protein</fullName>
    </submittedName>
</protein>
<dbReference type="EMBL" id="AAYA01000024">
    <property type="protein sequence ID" value="EBA05748.1"/>
    <property type="molecule type" value="Genomic_DNA"/>
</dbReference>
<name>A3KAP2_SAGS3</name>
<feature type="compositionally biased region" description="Acidic residues" evidence="1">
    <location>
        <begin position="160"/>
        <end position="187"/>
    </location>
</feature>
<feature type="compositionally biased region" description="Acidic residues" evidence="1">
    <location>
        <begin position="249"/>
        <end position="258"/>
    </location>
</feature>
<feature type="compositionally biased region" description="Acidic residues" evidence="1">
    <location>
        <begin position="266"/>
        <end position="278"/>
    </location>
</feature>
<dbReference type="eggNOG" id="COG0515">
    <property type="taxonomic scope" value="Bacteria"/>
</dbReference>
<evidence type="ECO:0000313" key="4">
    <source>
        <dbReference type="Proteomes" id="UP000005713"/>
    </source>
</evidence>
<evidence type="ECO:0000256" key="1">
    <source>
        <dbReference type="SAM" id="MobiDB-lite"/>
    </source>
</evidence>
<accession>A3KAP2</accession>
<dbReference type="AlphaFoldDB" id="A3KAP2"/>
<feature type="region of interest" description="Disordered" evidence="1">
    <location>
        <begin position="377"/>
        <end position="464"/>
    </location>
</feature>
<feature type="region of interest" description="Disordered" evidence="1">
    <location>
        <begin position="332"/>
        <end position="352"/>
    </location>
</feature>
<keyword evidence="4" id="KW-1185">Reference proteome</keyword>
<feature type="compositionally biased region" description="Low complexity" evidence="1">
    <location>
        <begin position="211"/>
        <end position="220"/>
    </location>
</feature>
<gene>
    <name evidence="3" type="ORF">SSE37_03015</name>
</gene>
<feature type="compositionally biased region" description="Acidic residues" evidence="1">
    <location>
        <begin position="117"/>
        <end position="152"/>
    </location>
</feature>
<keyword evidence="2" id="KW-1133">Transmembrane helix</keyword>
<keyword evidence="2" id="KW-0812">Transmembrane</keyword>
<reference evidence="3 4" key="1">
    <citation type="submission" date="2006-06" db="EMBL/GenBank/DDBJ databases">
        <authorList>
            <person name="Moran M.A."/>
            <person name="Ferriera S."/>
            <person name="Johnson J."/>
            <person name="Kravitz S."/>
            <person name="Beeson K."/>
            <person name="Sutton G."/>
            <person name="Rogers Y.-H."/>
            <person name="Friedman R."/>
            <person name="Frazier M."/>
            <person name="Venter J.C."/>
        </authorList>
    </citation>
    <scope>NUCLEOTIDE SEQUENCE [LARGE SCALE GENOMIC DNA]</scope>
    <source>
        <strain evidence="3 4">E-37</strain>
    </source>
</reference>
<proteinExistence type="predicted"/>
<feature type="region of interest" description="Disordered" evidence="1">
    <location>
        <begin position="117"/>
        <end position="283"/>
    </location>
</feature>
<sequence length="671" mass="70133">MSYLPYGRGAPGGWLLSTIGSVAVHAGIIALMSAGVSKWFVERPLPQSAPEFQITLEQLESDTLAGLVERLGEATGLDAAEEMETLDPEGELAPDDTFDDAAIPDAEQVDEGELDTLDADLPDDTAENEPPLEEVTPEDPDTLDAADAEELTPETPADTAEAEQPETIEPDETAQAEPDALEAEEPQDVSPEPLDTLDAAEAEGLDGVTPDALDATTGDALAEEQAADTLDAAPVEEPAALDTGALDTVEAEPVEEPPLDTVESVGPEEETVEPEAPDVADLQPVEEAPLVAPPVEDVTALVPEDDALVSPTEADSLIVDDGAAQVVTGAPVLDPTSSEDAAPVTSGDVAPIVENDDEVIAATPTGQVEAEDFAALVPVTPPTPGDSSTGPETVSPTAQPLEPVTAAPPGDSVDTLDPVTAAPAPDTLDPTTTSPDATGTDAIAATPVDPAPPRVTRRMRAPPSERDLAIGDLIQRIRAKTEDNCVIALPRRDGEDGIGLALLAAEDGAMGRFASEVLVRPEDEEIRQTRTLLDERQCAALTFIAKNRDYPATRIGMRLDNAEVASGNRVSGVMRGVGDRNLGLFLVDNNGVVQDLDRFTTTSGEFVRFDVPVTRVGPLRDTKQLLIAIASTEPLSTLKDRSGQSADAFFADLSAELSRQAALAIVAFDVR</sequence>
<dbReference type="Proteomes" id="UP000005713">
    <property type="component" value="Unassembled WGS sequence"/>
</dbReference>
<comment type="caution">
    <text evidence="3">The sequence shown here is derived from an EMBL/GenBank/DDBJ whole genome shotgun (WGS) entry which is preliminary data.</text>
</comment>
<evidence type="ECO:0000256" key="2">
    <source>
        <dbReference type="SAM" id="Phobius"/>
    </source>
</evidence>
<keyword evidence="2" id="KW-0472">Membrane</keyword>
<dbReference type="OrthoDB" id="7864706at2"/>